<organism evidence="2 3">
    <name type="scientific">Solilutibacter oculi</name>
    <dbReference type="NCBI Taxonomy" id="2698682"/>
    <lineage>
        <taxon>Bacteria</taxon>
        <taxon>Pseudomonadati</taxon>
        <taxon>Pseudomonadota</taxon>
        <taxon>Gammaproteobacteria</taxon>
        <taxon>Lysobacterales</taxon>
        <taxon>Lysobacteraceae</taxon>
        <taxon>Solilutibacter</taxon>
    </lineage>
</organism>
<dbReference type="PANTHER" id="PTHR34475:SF1">
    <property type="entry name" value="CYTOSKELETON PROTEIN RODZ"/>
    <property type="match status" value="1"/>
</dbReference>
<dbReference type="AlphaFoldDB" id="A0A344J4R4"/>
<name>A0A344J4R4_9GAMM</name>
<dbReference type="GO" id="GO:0003677">
    <property type="term" value="F:DNA binding"/>
    <property type="evidence" value="ECO:0007669"/>
    <property type="project" value="InterPro"/>
</dbReference>
<dbReference type="OrthoDB" id="9790252at2"/>
<dbReference type="SUPFAM" id="SSF47413">
    <property type="entry name" value="lambda repressor-like DNA-binding domains"/>
    <property type="match status" value="1"/>
</dbReference>
<dbReference type="Pfam" id="PF13413">
    <property type="entry name" value="HTH_25"/>
    <property type="match status" value="1"/>
</dbReference>
<evidence type="ECO:0000313" key="2">
    <source>
        <dbReference type="EMBL" id="AXA84024.1"/>
    </source>
</evidence>
<gene>
    <name evidence="2" type="ORF">DCD74_04325</name>
</gene>
<dbReference type="InterPro" id="IPR010982">
    <property type="entry name" value="Lambda_DNA-bd_dom_sf"/>
</dbReference>
<proteinExistence type="predicted"/>
<dbReference type="Proteomes" id="UP000251842">
    <property type="component" value="Chromosome"/>
</dbReference>
<dbReference type="InterPro" id="IPR001387">
    <property type="entry name" value="Cro/C1-type_HTH"/>
</dbReference>
<dbReference type="PANTHER" id="PTHR34475">
    <property type="match status" value="1"/>
</dbReference>
<feature type="domain" description="Cytoskeleton protein RodZ-like C-terminal" evidence="1">
    <location>
        <begin position="178"/>
        <end position="247"/>
    </location>
</feature>
<sequence length="260" mass="28176">MNVMTSAQTPDNQQACGQRLRMARENAGWSLEQASTQSRMQVKVLTALESGDWSKLGAPVFVRGQLRSYARLLGVNAEALLAEADIAPVRPVELVSHEHTPGWERFFNQLGSKIVYVVMTLGLAIPVYMVATRSPVSEQQQAQLEQQQQGAELMPKPREPVVASMASLPKPAPAALSFEFDGESWVQFYAPDGSTLEKGLMKPGDRKQFAAGQLGRVVIGNASEVRILRAGQPVDSTPWLKSNVARFAVSSDGSPVASAD</sequence>
<dbReference type="KEGG" id="lue:DCD74_04325"/>
<accession>A0A344J4R4</accession>
<protein>
    <submittedName>
        <fullName evidence="2">DUF4115 domain-containing protein</fullName>
    </submittedName>
</protein>
<evidence type="ECO:0000259" key="1">
    <source>
        <dbReference type="Pfam" id="PF13464"/>
    </source>
</evidence>
<evidence type="ECO:0000313" key="3">
    <source>
        <dbReference type="Proteomes" id="UP000251842"/>
    </source>
</evidence>
<dbReference type="InterPro" id="IPR025194">
    <property type="entry name" value="RodZ-like_C"/>
</dbReference>
<reference evidence="3" key="1">
    <citation type="submission" date="2018-05" db="EMBL/GenBank/DDBJ databases">
        <title>Luteimonas pekinense sp. nov., isolated from human Meibomian gland secretions, Beijing, China.</title>
        <authorList>
            <person name="Wen T."/>
            <person name="Bai H."/>
            <person name="Lv H."/>
        </authorList>
    </citation>
    <scope>NUCLEOTIDE SEQUENCE [LARGE SCALE GENOMIC DNA]</scope>
    <source>
        <strain evidence="3">83-4</strain>
    </source>
</reference>
<keyword evidence="3" id="KW-1185">Reference proteome</keyword>
<dbReference type="EMBL" id="CP029556">
    <property type="protein sequence ID" value="AXA84024.1"/>
    <property type="molecule type" value="Genomic_DNA"/>
</dbReference>
<dbReference type="Gene3D" id="1.10.260.40">
    <property type="entry name" value="lambda repressor-like DNA-binding domains"/>
    <property type="match status" value="1"/>
</dbReference>
<dbReference type="CDD" id="cd00093">
    <property type="entry name" value="HTH_XRE"/>
    <property type="match status" value="1"/>
</dbReference>
<dbReference type="Pfam" id="PF13464">
    <property type="entry name" value="RodZ_C"/>
    <property type="match status" value="1"/>
</dbReference>
<dbReference type="InterPro" id="IPR050400">
    <property type="entry name" value="Bact_Cytoskel_RodZ"/>
</dbReference>